<name>A0A5J9VCK0_9POAL</name>
<sequence length="185" mass="19885">MGYGADESGACRVLPVIDEEPESEVSSSSPEMTMVAERRKAIVSRMRELLRRAADAQSAHTKLRRSTVATAKKWKRVVGRIHQKRGACRSGHQGVPLHDDGMSSVSSISSKSSFSWDAAATESCSSAMSPSNCSPLLWPAAAFVSAQSDTTADQMVSSPATSIIRFSSGSDDDMRMAHWVTTDSD</sequence>
<feature type="non-terminal residue" evidence="1">
    <location>
        <position position="185"/>
    </location>
</feature>
<feature type="non-terminal residue" evidence="1">
    <location>
        <position position="1"/>
    </location>
</feature>
<reference evidence="1 2" key="1">
    <citation type="journal article" date="2019" name="Sci. Rep.">
        <title>A high-quality genome of Eragrostis curvula grass provides insights into Poaceae evolution and supports new strategies to enhance forage quality.</title>
        <authorList>
            <person name="Carballo J."/>
            <person name="Santos B.A.C.M."/>
            <person name="Zappacosta D."/>
            <person name="Garbus I."/>
            <person name="Selva J.P."/>
            <person name="Gallo C.A."/>
            <person name="Diaz A."/>
            <person name="Albertini E."/>
            <person name="Caccamo M."/>
            <person name="Echenique V."/>
        </authorList>
    </citation>
    <scope>NUCLEOTIDE SEQUENCE [LARGE SCALE GENOMIC DNA]</scope>
    <source>
        <strain evidence="2">cv. Victoria</strain>
        <tissue evidence="1">Leaf</tissue>
    </source>
</reference>
<accession>A0A5J9VCK0</accession>
<dbReference type="OrthoDB" id="692673at2759"/>
<evidence type="ECO:0000313" key="2">
    <source>
        <dbReference type="Proteomes" id="UP000324897"/>
    </source>
</evidence>
<protein>
    <submittedName>
        <fullName evidence="1">Uncharacterized protein</fullName>
    </submittedName>
</protein>
<organism evidence="1 2">
    <name type="scientific">Eragrostis curvula</name>
    <name type="common">weeping love grass</name>
    <dbReference type="NCBI Taxonomy" id="38414"/>
    <lineage>
        <taxon>Eukaryota</taxon>
        <taxon>Viridiplantae</taxon>
        <taxon>Streptophyta</taxon>
        <taxon>Embryophyta</taxon>
        <taxon>Tracheophyta</taxon>
        <taxon>Spermatophyta</taxon>
        <taxon>Magnoliopsida</taxon>
        <taxon>Liliopsida</taxon>
        <taxon>Poales</taxon>
        <taxon>Poaceae</taxon>
        <taxon>PACMAD clade</taxon>
        <taxon>Chloridoideae</taxon>
        <taxon>Eragrostideae</taxon>
        <taxon>Eragrostidinae</taxon>
        <taxon>Eragrostis</taxon>
    </lineage>
</organism>
<comment type="caution">
    <text evidence="1">The sequence shown here is derived from an EMBL/GenBank/DDBJ whole genome shotgun (WGS) entry which is preliminary data.</text>
</comment>
<dbReference type="Gramene" id="TVU33675">
    <property type="protein sequence ID" value="TVU33675"/>
    <property type="gene ID" value="EJB05_25508"/>
</dbReference>
<keyword evidence="2" id="KW-1185">Reference proteome</keyword>
<dbReference type="AlphaFoldDB" id="A0A5J9VCK0"/>
<gene>
    <name evidence="1" type="ORF">EJB05_25508</name>
</gene>
<dbReference type="PANTHER" id="PTHR36038">
    <property type="entry name" value="OS06G0102750 PROTEIN"/>
    <property type="match status" value="1"/>
</dbReference>
<dbReference type="PANTHER" id="PTHR36038:SF3">
    <property type="entry name" value="OVATE FAMILY PROTEIN"/>
    <property type="match status" value="1"/>
</dbReference>
<dbReference type="EMBL" id="RWGY01000011">
    <property type="protein sequence ID" value="TVU33675.1"/>
    <property type="molecule type" value="Genomic_DNA"/>
</dbReference>
<proteinExistence type="predicted"/>
<dbReference type="Proteomes" id="UP000324897">
    <property type="component" value="Chromosome 1"/>
</dbReference>
<evidence type="ECO:0000313" key="1">
    <source>
        <dbReference type="EMBL" id="TVU33675.1"/>
    </source>
</evidence>